<dbReference type="STRING" id="926556.Echvi_0823"/>
<reference evidence="9" key="1">
    <citation type="submission" date="2012-02" db="EMBL/GenBank/DDBJ databases">
        <title>The complete genome of Echinicola vietnamensis DSM 17526.</title>
        <authorList>
            <person name="Lucas S."/>
            <person name="Copeland A."/>
            <person name="Lapidus A."/>
            <person name="Glavina del Rio T."/>
            <person name="Dalin E."/>
            <person name="Tice H."/>
            <person name="Bruce D."/>
            <person name="Goodwin L."/>
            <person name="Pitluck S."/>
            <person name="Peters L."/>
            <person name="Ovchinnikova G."/>
            <person name="Teshima H."/>
            <person name="Kyrpides N."/>
            <person name="Mavromatis K."/>
            <person name="Ivanova N."/>
            <person name="Brettin T."/>
            <person name="Detter J.C."/>
            <person name="Han C."/>
            <person name="Larimer F."/>
            <person name="Land M."/>
            <person name="Hauser L."/>
            <person name="Markowitz V."/>
            <person name="Cheng J.-F."/>
            <person name="Hugenholtz P."/>
            <person name="Woyke T."/>
            <person name="Wu D."/>
            <person name="Brambilla E."/>
            <person name="Klenk H.-P."/>
            <person name="Eisen J.A."/>
        </authorList>
    </citation>
    <scope>NUCLEOTIDE SEQUENCE [LARGE SCALE GENOMIC DNA]</scope>
    <source>
        <strain evidence="9">DSM 17526 / LMG 23754 / KMM 6221</strain>
    </source>
</reference>
<evidence type="ECO:0000256" key="3">
    <source>
        <dbReference type="ARBA" id="ARBA00022553"/>
    </source>
</evidence>
<accession>L0FWH3</accession>
<dbReference type="AlphaFoldDB" id="L0FWH3"/>
<dbReference type="SUPFAM" id="SSF55785">
    <property type="entry name" value="PYP-like sensor domain (PAS domain)"/>
    <property type="match status" value="2"/>
</dbReference>
<dbReference type="EMBL" id="CP003346">
    <property type="protein sequence ID" value="AGA77096.1"/>
    <property type="molecule type" value="Genomic_DNA"/>
</dbReference>
<dbReference type="Pfam" id="PF16927">
    <property type="entry name" value="HisKA_7TM"/>
    <property type="match status" value="1"/>
</dbReference>
<evidence type="ECO:0000256" key="1">
    <source>
        <dbReference type="ARBA" id="ARBA00000085"/>
    </source>
</evidence>
<keyword evidence="4" id="KW-0808">Transferase</keyword>
<dbReference type="InterPro" id="IPR013655">
    <property type="entry name" value="PAS_fold_3"/>
</dbReference>
<dbReference type="Pfam" id="PF08447">
    <property type="entry name" value="PAS_3"/>
    <property type="match status" value="1"/>
</dbReference>
<evidence type="ECO:0000256" key="4">
    <source>
        <dbReference type="ARBA" id="ARBA00022679"/>
    </source>
</evidence>
<dbReference type="InterPro" id="IPR000014">
    <property type="entry name" value="PAS"/>
</dbReference>
<dbReference type="EC" id="2.7.13.3" evidence="2"/>
<feature type="transmembrane region" description="Helical" evidence="6">
    <location>
        <begin position="115"/>
        <end position="133"/>
    </location>
</feature>
<keyword evidence="9" id="KW-1185">Reference proteome</keyword>
<dbReference type="PANTHER" id="PTHR43304">
    <property type="entry name" value="PHYTOCHROME-LIKE PROTEIN CPH1"/>
    <property type="match status" value="1"/>
</dbReference>
<evidence type="ECO:0000313" key="8">
    <source>
        <dbReference type="EMBL" id="AGA77096.1"/>
    </source>
</evidence>
<keyword evidence="6" id="KW-0472">Membrane</keyword>
<evidence type="ECO:0000259" key="7">
    <source>
        <dbReference type="PROSITE" id="PS50113"/>
    </source>
</evidence>
<feature type="transmembrane region" description="Helical" evidence="6">
    <location>
        <begin position="20"/>
        <end position="44"/>
    </location>
</feature>
<sequence>MVLNANYYIPTELIMLQDINLFYVAISLIPALLNVGIFGYIFWVYPSNRETNIFLLFLISLITWQIQDTLMRINIDYELACHISRSLDFGWMFIGALILHFLCYYTNHPIIKNRFFLITIYGISALSYVVYLANLNEVILSHDENWGYITGIRPDSYDLFSRAWVGILALASLAVLMIEYLNNRNSPILRKQILVLFLGGCIPVVQGIITQVYFSALGMIDIPITSTTLTTFSIAALVALRKFRLFDVSSSIASGKIVRQIENGIMALSPDDKIIYLNPSACKLFGVDWQSRNFGTLRQYFETEQTYQKFLKDLKLQLCKRGKESYSSTLIGWNGKPLQMLFTASAFDHGRGKKGTLVIFNDITEIKEANHLVQLVNKRYNFITRASEEAIWEWSIREKTIYWNENYEGLFGHKTPFGKTSIEHWVKKIHPEDKDRVLEKMKAHVSEKRETRWEEEYRFRRSDGTYANVFDKGFVIYDEEGEASGMVGTMQDLSKIKAYIEKIERQNQEFTEINWMQSHEVRGPLSKLLGLISYVKEYGFDDDENNSFLHEMDAACHELDDIVHRIVDRVQKVQS</sequence>
<feature type="transmembrane region" description="Helical" evidence="6">
    <location>
        <begin position="193"/>
        <end position="214"/>
    </location>
</feature>
<dbReference type="Proteomes" id="UP000010796">
    <property type="component" value="Chromosome"/>
</dbReference>
<feature type="transmembrane region" description="Helical" evidence="6">
    <location>
        <begin position="87"/>
        <end position="106"/>
    </location>
</feature>
<dbReference type="InterPro" id="IPR003661">
    <property type="entry name" value="HisK_dim/P_dom"/>
</dbReference>
<evidence type="ECO:0000256" key="5">
    <source>
        <dbReference type="ARBA" id="ARBA00022777"/>
    </source>
</evidence>
<comment type="catalytic activity">
    <reaction evidence="1">
        <text>ATP + protein L-histidine = ADP + protein N-phospho-L-histidine.</text>
        <dbReference type="EC" id="2.7.13.3"/>
    </reaction>
</comment>
<dbReference type="HOGENOM" id="CLU_473897_0_0_10"/>
<keyword evidence="6" id="KW-0812">Transmembrane</keyword>
<dbReference type="SUPFAM" id="SSF47384">
    <property type="entry name" value="Homodimeric domain of signal transducing histidine kinase"/>
    <property type="match status" value="1"/>
</dbReference>
<dbReference type="InterPro" id="IPR036097">
    <property type="entry name" value="HisK_dim/P_sf"/>
</dbReference>
<dbReference type="Gene3D" id="1.10.287.130">
    <property type="match status" value="1"/>
</dbReference>
<organism evidence="8 9">
    <name type="scientific">Echinicola vietnamensis (strain DSM 17526 / LMG 23754 / KMM 6221)</name>
    <dbReference type="NCBI Taxonomy" id="926556"/>
    <lineage>
        <taxon>Bacteria</taxon>
        <taxon>Pseudomonadati</taxon>
        <taxon>Bacteroidota</taxon>
        <taxon>Cytophagia</taxon>
        <taxon>Cytophagales</taxon>
        <taxon>Cyclobacteriaceae</taxon>
        <taxon>Echinicola</taxon>
    </lineage>
</organism>
<dbReference type="CDD" id="cd00130">
    <property type="entry name" value="PAS"/>
    <property type="match status" value="2"/>
</dbReference>
<dbReference type="InterPro" id="IPR031621">
    <property type="entry name" value="HisKA_7TM"/>
</dbReference>
<dbReference type="Pfam" id="PF13426">
    <property type="entry name" value="PAS_9"/>
    <property type="match status" value="1"/>
</dbReference>
<dbReference type="InterPro" id="IPR000700">
    <property type="entry name" value="PAS-assoc_C"/>
</dbReference>
<dbReference type="SMART" id="SM00091">
    <property type="entry name" value="PAS"/>
    <property type="match status" value="2"/>
</dbReference>
<dbReference type="PATRIC" id="fig|926556.3.peg.834"/>
<dbReference type="PANTHER" id="PTHR43304:SF1">
    <property type="entry name" value="PAC DOMAIN-CONTAINING PROTEIN"/>
    <property type="match status" value="1"/>
</dbReference>
<dbReference type="eggNOG" id="COG2202">
    <property type="taxonomic scope" value="Bacteria"/>
</dbReference>
<gene>
    <name evidence="8" type="ordered locus">Echvi_0823</name>
</gene>
<dbReference type="InterPro" id="IPR035965">
    <property type="entry name" value="PAS-like_dom_sf"/>
</dbReference>
<name>L0FWH3_ECHVK</name>
<dbReference type="PROSITE" id="PS50113">
    <property type="entry name" value="PAC"/>
    <property type="match status" value="1"/>
</dbReference>
<dbReference type="GO" id="GO:0000155">
    <property type="term" value="F:phosphorelay sensor kinase activity"/>
    <property type="evidence" value="ECO:0007669"/>
    <property type="project" value="InterPro"/>
</dbReference>
<keyword evidence="3" id="KW-0597">Phosphoprotein</keyword>
<dbReference type="CDD" id="cd00082">
    <property type="entry name" value="HisKA"/>
    <property type="match status" value="1"/>
</dbReference>
<dbReference type="InterPro" id="IPR052162">
    <property type="entry name" value="Sensor_kinase/Photoreceptor"/>
</dbReference>
<evidence type="ECO:0000256" key="6">
    <source>
        <dbReference type="SAM" id="Phobius"/>
    </source>
</evidence>
<evidence type="ECO:0000313" key="9">
    <source>
        <dbReference type="Proteomes" id="UP000010796"/>
    </source>
</evidence>
<feature type="domain" description="PAC" evidence="7">
    <location>
        <begin position="453"/>
        <end position="505"/>
    </location>
</feature>
<evidence type="ECO:0000256" key="2">
    <source>
        <dbReference type="ARBA" id="ARBA00012438"/>
    </source>
</evidence>
<keyword evidence="5" id="KW-0418">Kinase</keyword>
<dbReference type="Gene3D" id="3.30.450.20">
    <property type="entry name" value="PAS domain"/>
    <property type="match status" value="2"/>
</dbReference>
<proteinExistence type="predicted"/>
<dbReference type="KEGG" id="evi:Echvi_0823"/>
<keyword evidence="6" id="KW-1133">Transmembrane helix</keyword>
<dbReference type="NCBIfam" id="TIGR00229">
    <property type="entry name" value="sensory_box"/>
    <property type="match status" value="2"/>
</dbReference>
<dbReference type="SMART" id="SM00086">
    <property type="entry name" value="PAC"/>
    <property type="match status" value="1"/>
</dbReference>
<protein>
    <recommendedName>
        <fullName evidence="2">histidine kinase</fullName>
        <ecNumber evidence="2">2.7.13.3</ecNumber>
    </recommendedName>
</protein>
<dbReference type="InterPro" id="IPR001610">
    <property type="entry name" value="PAC"/>
</dbReference>
<feature type="transmembrane region" description="Helical" evidence="6">
    <location>
        <begin position="163"/>
        <end position="181"/>
    </location>
</feature>